<keyword evidence="1" id="KW-0175">Coiled coil</keyword>
<evidence type="ECO:0000313" key="3">
    <source>
        <dbReference type="EMBL" id="RIB13789.1"/>
    </source>
</evidence>
<sequence>MILVPLDSSHRDESNDTKIIQIGPLDHNIFKKNEINKYSTIENIDDITDRVIINIPKSDPGKRIIVASNEDKKKRFIDEKINNPQIESNNIIVQEHIKEQLNNNIEQEQNKKNKIEKKDNIINKLNKRKKLSISESESDNSVEYDSSISNYHSDDSNYTKNLKKQNKFNGKQKIENSNKNNNTQQNKYQNFNNTNVIDQEQIQIQQFYQKLLETEKNIVKNNDDNFNMQEDIELDISEETTYEEFNRKTKIILFI</sequence>
<keyword evidence="4" id="KW-1185">Reference proteome</keyword>
<evidence type="ECO:0000313" key="4">
    <source>
        <dbReference type="Proteomes" id="UP000266673"/>
    </source>
</evidence>
<feature type="region of interest" description="Disordered" evidence="2">
    <location>
        <begin position="131"/>
        <end position="158"/>
    </location>
</feature>
<feature type="coiled-coil region" evidence="1">
    <location>
        <begin position="91"/>
        <end position="128"/>
    </location>
</feature>
<feature type="coiled-coil region" evidence="1">
    <location>
        <begin position="174"/>
        <end position="217"/>
    </location>
</feature>
<reference evidence="3 4" key="1">
    <citation type="submission" date="2018-06" db="EMBL/GenBank/DDBJ databases">
        <title>Comparative genomics reveals the genomic features of Rhizophagus irregularis, R. cerebriforme, R. diaphanum and Gigaspora rosea, and their symbiotic lifestyle signature.</title>
        <authorList>
            <person name="Morin E."/>
            <person name="San Clemente H."/>
            <person name="Chen E.C.H."/>
            <person name="De La Providencia I."/>
            <person name="Hainaut M."/>
            <person name="Kuo A."/>
            <person name="Kohler A."/>
            <person name="Murat C."/>
            <person name="Tang N."/>
            <person name="Roy S."/>
            <person name="Loubradou J."/>
            <person name="Henrissat B."/>
            <person name="Grigoriev I.V."/>
            <person name="Corradi N."/>
            <person name="Roux C."/>
            <person name="Martin F.M."/>
        </authorList>
    </citation>
    <scope>NUCLEOTIDE SEQUENCE [LARGE SCALE GENOMIC DNA]</scope>
    <source>
        <strain evidence="3 4">DAOM 194757</strain>
    </source>
</reference>
<dbReference type="Proteomes" id="UP000266673">
    <property type="component" value="Unassembled WGS sequence"/>
</dbReference>
<protein>
    <submittedName>
        <fullName evidence="3">Uncharacterized protein</fullName>
    </submittedName>
</protein>
<proteinExistence type="predicted"/>
<comment type="caution">
    <text evidence="3">The sequence shown here is derived from an EMBL/GenBank/DDBJ whole genome shotgun (WGS) entry which is preliminary data.</text>
</comment>
<dbReference type="AlphaFoldDB" id="A0A397UYG2"/>
<dbReference type="EMBL" id="QKWP01000890">
    <property type="protein sequence ID" value="RIB13789.1"/>
    <property type="molecule type" value="Genomic_DNA"/>
</dbReference>
<organism evidence="3 4">
    <name type="scientific">Gigaspora rosea</name>
    <dbReference type="NCBI Taxonomy" id="44941"/>
    <lineage>
        <taxon>Eukaryota</taxon>
        <taxon>Fungi</taxon>
        <taxon>Fungi incertae sedis</taxon>
        <taxon>Mucoromycota</taxon>
        <taxon>Glomeromycotina</taxon>
        <taxon>Glomeromycetes</taxon>
        <taxon>Diversisporales</taxon>
        <taxon>Gigasporaceae</taxon>
        <taxon>Gigaspora</taxon>
    </lineage>
</organism>
<evidence type="ECO:0000256" key="2">
    <source>
        <dbReference type="SAM" id="MobiDB-lite"/>
    </source>
</evidence>
<accession>A0A397UYG2</accession>
<name>A0A397UYG2_9GLOM</name>
<evidence type="ECO:0000256" key="1">
    <source>
        <dbReference type="SAM" id="Coils"/>
    </source>
</evidence>
<gene>
    <name evidence="3" type="ORF">C2G38_2196852</name>
</gene>